<dbReference type="PANTHER" id="PTHR30258:SF2">
    <property type="entry name" value="COMG OPERON PROTEIN 1"/>
    <property type="match status" value="1"/>
</dbReference>
<dbReference type="GO" id="GO:0005524">
    <property type="term" value="F:ATP binding"/>
    <property type="evidence" value="ECO:0007669"/>
    <property type="project" value="UniProtKB-KW"/>
</dbReference>
<gene>
    <name evidence="4" type="ORF">S03H2_28820</name>
</gene>
<dbReference type="InterPro" id="IPR003593">
    <property type="entry name" value="AAA+_ATPase"/>
</dbReference>
<dbReference type="PANTHER" id="PTHR30258">
    <property type="entry name" value="TYPE II SECRETION SYSTEM PROTEIN GSPE-RELATED"/>
    <property type="match status" value="1"/>
</dbReference>
<comment type="caution">
    <text evidence="4">The sequence shown here is derived from an EMBL/GenBank/DDBJ whole genome shotgun (WGS) entry which is preliminary data.</text>
</comment>
<dbReference type="PROSITE" id="PS00662">
    <property type="entry name" value="T2SP_E"/>
    <property type="match status" value="1"/>
</dbReference>
<dbReference type="InterPro" id="IPR027417">
    <property type="entry name" value="P-loop_NTPase"/>
</dbReference>
<reference evidence="4" key="1">
    <citation type="journal article" date="2014" name="Front. Microbiol.">
        <title>High frequency of phylogenetically diverse reductive dehalogenase-homologous genes in deep subseafloor sedimentary metagenomes.</title>
        <authorList>
            <person name="Kawai M."/>
            <person name="Futagami T."/>
            <person name="Toyoda A."/>
            <person name="Takaki Y."/>
            <person name="Nishi S."/>
            <person name="Hori S."/>
            <person name="Arai W."/>
            <person name="Tsubouchi T."/>
            <person name="Morono Y."/>
            <person name="Uchiyama I."/>
            <person name="Ito T."/>
            <person name="Fujiyama A."/>
            <person name="Inagaki F."/>
            <person name="Takami H."/>
        </authorList>
    </citation>
    <scope>NUCLEOTIDE SEQUENCE</scope>
    <source>
        <strain evidence="4">Expedition CK06-06</strain>
    </source>
</reference>
<dbReference type="AlphaFoldDB" id="X1HR26"/>
<dbReference type="Pfam" id="PF00437">
    <property type="entry name" value="T2SSE"/>
    <property type="match status" value="1"/>
</dbReference>
<sequence>MDIRVSVIPTSGGERVVLRLLDKGSGELGLNEIGFCPEVLNHFRNLIKLAHGIILLTGPTGSGKTTTLYAALSELNCEERNILTVEDPIEYQLPGVGQMQIKPKINLTFANCLRHILRQDPDVIMIGEIRDIETAEIAIQASLTGHLVLSTLHTNDSASAVTRLIDMGIEPYLISSSVVAVMAQRLLRVICPECKRPYTPDEQVLSLWPENEKASAIKGQLYKGPGCENCLDTGYLGRTGIFELLVIDDDIKELISKRHGSHIIKE</sequence>
<evidence type="ECO:0000259" key="3">
    <source>
        <dbReference type="PROSITE" id="PS00662"/>
    </source>
</evidence>
<dbReference type="GO" id="GO:0016887">
    <property type="term" value="F:ATP hydrolysis activity"/>
    <property type="evidence" value="ECO:0007669"/>
    <property type="project" value="TreeGrafter"/>
</dbReference>
<keyword evidence="1" id="KW-0547">Nucleotide-binding</keyword>
<organism evidence="4">
    <name type="scientific">marine sediment metagenome</name>
    <dbReference type="NCBI Taxonomy" id="412755"/>
    <lineage>
        <taxon>unclassified sequences</taxon>
        <taxon>metagenomes</taxon>
        <taxon>ecological metagenomes</taxon>
    </lineage>
</organism>
<name>X1HR26_9ZZZZ</name>
<evidence type="ECO:0000256" key="1">
    <source>
        <dbReference type="ARBA" id="ARBA00022741"/>
    </source>
</evidence>
<feature type="domain" description="Bacterial type II secretion system protein E" evidence="3">
    <location>
        <begin position="117"/>
        <end position="131"/>
    </location>
</feature>
<accession>X1HR26</accession>
<proteinExistence type="predicted"/>
<dbReference type="CDD" id="cd01129">
    <property type="entry name" value="PulE-GspE-like"/>
    <property type="match status" value="1"/>
</dbReference>
<dbReference type="GO" id="GO:0005886">
    <property type="term" value="C:plasma membrane"/>
    <property type="evidence" value="ECO:0007669"/>
    <property type="project" value="TreeGrafter"/>
</dbReference>
<evidence type="ECO:0000256" key="2">
    <source>
        <dbReference type="ARBA" id="ARBA00022840"/>
    </source>
</evidence>
<dbReference type="SUPFAM" id="SSF52540">
    <property type="entry name" value="P-loop containing nucleoside triphosphate hydrolases"/>
    <property type="match status" value="1"/>
</dbReference>
<keyword evidence="2" id="KW-0067">ATP-binding</keyword>
<dbReference type="Gene3D" id="3.40.50.300">
    <property type="entry name" value="P-loop containing nucleotide triphosphate hydrolases"/>
    <property type="match status" value="1"/>
</dbReference>
<protein>
    <recommendedName>
        <fullName evidence="3">Bacterial type II secretion system protein E domain-containing protein</fullName>
    </recommendedName>
</protein>
<dbReference type="InterPro" id="IPR001482">
    <property type="entry name" value="T2SS/T4SS_dom"/>
</dbReference>
<feature type="non-terminal residue" evidence="4">
    <location>
        <position position="266"/>
    </location>
</feature>
<dbReference type="FunFam" id="3.40.50.300:FF:000398">
    <property type="entry name" value="Type IV pilus assembly ATPase PilB"/>
    <property type="match status" value="1"/>
</dbReference>
<evidence type="ECO:0000313" key="4">
    <source>
        <dbReference type="EMBL" id="GAH59480.1"/>
    </source>
</evidence>
<dbReference type="EMBL" id="BARU01017366">
    <property type="protein sequence ID" value="GAH59480.1"/>
    <property type="molecule type" value="Genomic_DNA"/>
</dbReference>
<dbReference type="SMART" id="SM00382">
    <property type="entry name" value="AAA"/>
    <property type="match status" value="1"/>
</dbReference>